<evidence type="ECO:0000256" key="2">
    <source>
        <dbReference type="SAM" id="SignalP"/>
    </source>
</evidence>
<evidence type="ECO:0000313" key="3">
    <source>
        <dbReference type="EMBL" id="MFD2698824.1"/>
    </source>
</evidence>
<keyword evidence="4" id="KW-1185">Reference proteome</keyword>
<name>A0ABW5SHS1_9FLAO</name>
<feature type="signal peptide" evidence="2">
    <location>
        <begin position="1"/>
        <end position="22"/>
    </location>
</feature>
<comment type="caution">
    <text evidence="3">The sequence shown here is derived from an EMBL/GenBank/DDBJ whole genome shotgun (WGS) entry which is preliminary data.</text>
</comment>
<dbReference type="Proteomes" id="UP001597357">
    <property type="component" value="Unassembled WGS sequence"/>
</dbReference>
<sequence>MKKQLHVLMVVFALLGGTLTQAQVIIKTEAKEKLEQLNAQKSRVQEEEKAYLKKQIERIEQMQAENKITAAEAQRRKEAAAQKSAQNIASKMLIIDEQIALINRNSDDYKATELTLGIGLDNDKEDNKQYDEKDAVLKRTTSGFTMAFGLSNALIDGSIDDSPYKIAGSRFFEMGYEWQTVLDKNAWLRLRYGASLQFNGLKPEDNQYFVEDGDQTVLEEFPVELDKAKLRMDNLVIPIHLEFGKAHKYFDKGTACYTSTDKFKMGIGGFVGLNLNTIQKLKFEENGKNRKEKRNQSYNTNNFLYGLSAYIGYDSVSLYAKYELNTVFKDNAVDQNAVALGLRFSF</sequence>
<evidence type="ECO:0008006" key="5">
    <source>
        <dbReference type="Google" id="ProtNLM"/>
    </source>
</evidence>
<feature type="coiled-coil region" evidence="1">
    <location>
        <begin position="27"/>
        <end position="72"/>
    </location>
</feature>
<keyword evidence="2" id="KW-0732">Signal</keyword>
<dbReference type="RefSeq" id="WP_379048774.1">
    <property type="nucleotide sequence ID" value="NZ_JBHULZ010000041.1"/>
</dbReference>
<accession>A0ABW5SHS1</accession>
<evidence type="ECO:0000256" key="1">
    <source>
        <dbReference type="SAM" id="Coils"/>
    </source>
</evidence>
<dbReference type="EMBL" id="JBHULZ010000041">
    <property type="protein sequence ID" value="MFD2698824.1"/>
    <property type="molecule type" value="Genomic_DNA"/>
</dbReference>
<reference evidence="4" key="1">
    <citation type="journal article" date="2019" name="Int. J. Syst. Evol. Microbiol.">
        <title>The Global Catalogue of Microorganisms (GCM) 10K type strain sequencing project: providing services to taxonomists for standard genome sequencing and annotation.</title>
        <authorList>
            <consortium name="The Broad Institute Genomics Platform"/>
            <consortium name="The Broad Institute Genome Sequencing Center for Infectious Disease"/>
            <person name="Wu L."/>
            <person name="Ma J."/>
        </authorList>
    </citation>
    <scope>NUCLEOTIDE SEQUENCE [LARGE SCALE GENOMIC DNA]</scope>
    <source>
        <strain evidence="4">KCTC 42255</strain>
    </source>
</reference>
<gene>
    <name evidence="3" type="ORF">ACFSQ0_12560</name>
</gene>
<keyword evidence="1" id="KW-0175">Coiled coil</keyword>
<protein>
    <recommendedName>
        <fullName evidence="5">PorT family protein</fullName>
    </recommendedName>
</protein>
<organism evidence="3 4">
    <name type="scientific">Mesonia sediminis</name>
    <dbReference type="NCBI Taxonomy" id="1703946"/>
    <lineage>
        <taxon>Bacteria</taxon>
        <taxon>Pseudomonadati</taxon>
        <taxon>Bacteroidota</taxon>
        <taxon>Flavobacteriia</taxon>
        <taxon>Flavobacteriales</taxon>
        <taxon>Flavobacteriaceae</taxon>
        <taxon>Mesonia</taxon>
    </lineage>
</organism>
<proteinExistence type="predicted"/>
<evidence type="ECO:0000313" key="4">
    <source>
        <dbReference type="Proteomes" id="UP001597357"/>
    </source>
</evidence>
<feature type="chain" id="PRO_5046755196" description="PorT family protein" evidence="2">
    <location>
        <begin position="23"/>
        <end position="346"/>
    </location>
</feature>